<dbReference type="SUPFAM" id="SSF50939">
    <property type="entry name" value="Sialidases"/>
    <property type="match status" value="1"/>
</dbReference>
<dbReference type="PANTHER" id="PTHR43739:SF5">
    <property type="entry name" value="EXO-ALPHA-SIALIDASE"/>
    <property type="match status" value="1"/>
</dbReference>
<accession>A0A6J4L6U4</accession>
<dbReference type="InterPro" id="IPR031778">
    <property type="entry name" value="Sortilin_N"/>
</dbReference>
<dbReference type="GO" id="GO:0010411">
    <property type="term" value="P:xyloglucan metabolic process"/>
    <property type="evidence" value="ECO:0007669"/>
    <property type="project" value="TreeGrafter"/>
</dbReference>
<feature type="non-terminal residue" evidence="3">
    <location>
        <position position="406"/>
    </location>
</feature>
<keyword evidence="1" id="KW-0677">Repeat</keyword>
<gene>
    <name evidence="3" type="ORF">AVDCRST_MAG48-2826</name>
</gene>
<dbReference type="CDD" id="cd15482">
    <property type="entry name" value="Sialidase_non-viral"/>
    <property type="match status" value="1"/>
</dbReference>
<reference evidence="3" key="1">
    <citation type="submission" date="2020-02" db="EMBL/GenBank/DDBJ databases">
        <authorList>
            <person name="Meier V. D."/>
        </authorList>
    </citation>
    <scope>NUCLEOTIDE SEQUENCE</scope>
    <source>
        <strain evidence="3">AVDCRST_MAG48</strain>
    </source>
</reference>
<proteinExistence type="predicted"/>
<dbReference type="InterPro" id="IPR052025">
    <property type="entry name" value="Xyloglucanase_GH74"/>
</dbReference>
<dbReference type="EMBL" id="CADCTS010000405">
    <property type="protein sequence ID" value="CAA9324446.1"/>
    <property type="molecule type" value="Genomic_DNA"/>
</dbReference>
<evidence type="ECO:0000259" key="2">
    <source>
        <dbReference type="Pfam" id="PF15902"/>
    </source>
</evidence>
<dbReference type="PANTHER" id="PTHR43739">
    <property type="entry name" value="XYLOGLUCANASE (EUROFUNG)"/>
    <property type="match status" value="1"/>
</dbReference>
<dbReference type="InterPro" id="IPR015943">
    <property type="entry name" value="WD40/YVTN_repeat-like_dom_sf"/>
</dbReference>
<evidence type="ECO:0000313" key="3">
    <source>
        <dbReference type="EMBL" id="CAA9324446.1"/>
    </source>
</evidence>
<organism evidence="3">
    <name type="scientific">uncultured Friedmanniella sp</name>
    <dbReference type="NCBI Taxonomy" id="335381"/>
    <lineage>
        <taxon>Bacteria</taxon>
        <taxon>Bacillati</taxon>
        <taxon>Actinomycetota</taxon>
        <taxon>Actinomycetes</taxon>
        <taxon>Propionibacteriales</taxon>
        <taxon>Nocardioidaceae</taxon>
        <taxon>Friedmanniella</taxon>
        <taxon>environmental samples</taxon>
    </lineage>
</organism>
<dbReference type="Pfam" id="PF15902">
    <property type="entry name" value="Sortilin-Vps10"/>
    <property type="match status" value="1"/>
</dbReference>
<dbReference type="Gene3D" id="2.130.10.10">
    <property type="entry name" value="YVTN repeat-like/Quinoprotein amine dehydrogenase"/>
    <property type="match status" value="2"/>
</dbReference>
<dbReference type="InterPro" id="IPR036278">
    <property type="entry name" value="Sialidase_sf"/>
</dbReference>
<sequence length="406" mass="42905">MSRHRRRSSTPASHTLALPLLVAAVLVPSAPLLRPAGPLLHAQPAAPAAASAARQTSARSTVAPAVDPTLFGGLRWRMVGPARGGRVTAVAGVPSEPHTFYFGATGGGVWRTTDAGQTWNNLSDGQITEGSIGAVEVAPSNAAHLWVGTGSDGLRSNVSPGRGVYRSTDAGKTWANVGLRETGHIGGIRVHPRDPSVAFVAAIGNAFRPNAERGVFRTRDAGKTWEKVLFVSDSTGAVDVEFKPDDPNTLYASMWRAERKPWTIISGAYEGGIYRSTDGGTSWKKLEGGLPKGLFGKSNVAVSAADPRRVYALIEAASGAGLYRSNDAGDSWTRVSDQPSLITRPFYYTTLGADPTNADVVYAGAEGFFKSTDGGKTFRSMSTPHGDNHDIWVNPKDGQILIQAND</sequence>
<protein>
    <submittedName>
        <fullName evidence="3">GH74</fullName>
    </submittedName>
</protein>
<evidence type="ECO:0000256" key="1">
    <source>
        <dbReference type="ARBA" id="ARBA00022737"/>
    </source>
</evidence>
<feature type="domain" description="Sortilin N-terminal" evidence="2">
    <location>
        <begin position="164"/>
        <end position="299"/>
    </location>
</feature>
<name>A0A6J4L6U4_9ACTN</name>
<dbReference type="AlphaFoldDB" id="A0A6J4L6U4"/>